<dbReference type="InterPro" id="IPR002347">
    <property type="entry name" value="SDR_fam"/>
</dbReference>
<reference evidence="3 4" key="1">
    <citation type="submission" date="2017-09" db="EMBL/GenBank/DDBJ databases">
        <title>Bacterial strain isolated from the female urinary microbiota.</title>
        <authorList>
            <person name="Thomas-White K."/>
            <person name="Kumar N."/>
            <person name="Forster S."/>
            <person name="Putonti C."/>
            <person name="Lawley T."/>
            <person name="Wolfe A.J."/>
        </authorList>
    </citation>
    <scope>NUCLEOTIDE SEQUENCE [LARGE SCALE GENOMIC DNA]</scope>
    <source>
        <strain evidence="3 4">UMB0240</strain>
    </source>
</reference>
<name>A0A2N6UFV5_9LACT</name>
<sequence>MNEKHLTDPRTVYYHQAFPEQAHQHPQLEQVMDPQPITGENEYQGNDRLKDRNAFITGGDSGIGRAVAIAYAREGANAVIQYLPGEEKDVEDTLGILQKEPGQFSAIPADFRESGQASQAYRKAHDFLGTVDILVLNSGEQVAIQQLQDLTIDRVKETFDVKLFSIYEIVREAEQDLVAGASIITTSSVQGFDPSPFFLDYAASNGAINNLTVSLSKYFAPKGIRVNGVAPGPVWTPLQLDGGRPNNDLSDFGQNTLLGRPGQPIEMASLYVFLASDAASYVTSQVFGATGGKAVHL</sequence>
<organism evidence="3 4">
    <name type="scientific">Aerococcus viridans</name>
    <dbReference type="NCBI Taxonomy" id="1377"/>
    <lineage>
        <taxon>Bacteria</taxon>
        <taxon>Bacillati</taxon>
        <taxon>Bacillota</taxon>
        <taxon>Bacilli</taxon>
        <taxon>Lactobacillales</taxon>
        <taxon>Aerococcaceae</taxon>
        <taxon>Aerococcus</taxon>
    </lineage>
</organism>
<dbReference type="AlphaFoldDB" id="A0A2N6UFV5"/>
<comment type="similarity">
    <text evidence="1">Belongs to the short-chain dehydrogenases/reductases (SDR) family.</text>
</comment>
<proteinExistence type="inferred from homology"/>
<gene>
    <name evidence="3" type="ORF">CJ191_01490</name>
</gene>
<protein>
    <submittedName>
        <fullName evidence="3">NAD(P)-dependent dehydrogenase</fullName>
    </submittedName>
</protein>
<dbReference type="FunFam" id="3.40.50.720:FF:000084">
    <property type="entry name" value="Short-chain dehydrogenase reductase"/>
    <property type="match status" value="1"/>
</dbReference>
<dbReference type="GO" id="GO:0008206">
    <property type="term" value="P:bile acid metabolic process"/>
    <property type="evidence" value="ECO:0007669"/>
    <property type="project" value="UniProtKB-ARBA"/>
</dbReference>
<dbReference type="Pfam" id="PF13561">
    <property type="entry name" value="adh_short_C2"/>
    <property type="match status" value="1"/>
</dbReference>
<comment type="caution">
    <text evidence="3">The sequence shown here is derived from an EMBL/GenBank/DDBJ whole genome shotgun (WGS) entry which is preliminary data.</text>
</comment>
<evidence type="ECO:0000256" key="1">
    <source>
        <dbReference type="ARBA" id="ARBA00006484"/>
    </source>
</evidence>
<dbReference type="RefSeq" id="WP_102198772.1">
    <property type="nucleotide sequence ID" value="NZ_PNHQ01000002.1"/>
</dbReference>
<dbReference type="EMBL" id="PNHQ01000002">
    <property type="protein sequence ID" value="PMC80509.1"/>
    <property type="molecule type" value="Genomic_DNA"/>
</dbReference>
<dbReference type="Gene3D" id="3.40.50.720">
    <property type="entry name" value="NAD(P)-binding Rossmann-like Domain"/>
    <property type="match status" value="1"/>
</dbReference>
<dbReference type="PANTHER" id="PTHR48107:SF16">
    <property type="entry name" value="NADPH-DEPENDENT ALDEHYDE REDUCTASE 1, CHLOROPLASTIC"/>
    <property type="match status" value="1"/>
</dbReference>
<evidence type="ECO:0000313" key="4">
    <source>
        <dbReference type="Proteomes" id="UP000235701"/>
    </source>
</evidence>
<dbReference type="SUPFAM" id="SSF51735">
    <property type="entry name" value="NAD(P)-binding Rossmann-fold domains"/>
    <property type="match status" value="1"/>
</dbReference>
<accession>A0A2N6UFV5</accession>
<dbReference type="PRINTS" id="PR00081">
    <property type="entry name" value="GDHRDH"/>
</dbReference>
<evidence type="ECO:0000256" key="2">
    <source>
        <dbReference type="ARBA" id="ARBA00023002"/>
    </source>
</evidence>
<dbReference type="GO" id="GO:0016614">
    <property type="term" value="F:oxidoreductase activity, acting on CH-OH group of donors"/>
    <property type="evidence" value="ECO:0007669"/>
    <property type="project" value="UniProtKB-ARBA"/>
</dbReference>
<keyword evidence="4" id="KW-1185">Reference proteome</keyword>
<evidence type="ECO:0000313" key="3">
    <source>
        <dbReference type="EMBL" id="PMC80509.1"/>
    </source>
</evidence>
<dbReference type="PANTHER" id="PTHR48107">
    <property type="entry name" value="NADPH-DEPENDENT ALDEHYDE REDUCTASE-LIKE PROTEIN, CHLOROPLASTIC-RELATED"/>
    <property type="match status" value="1"/>
</dbReference>
<dbReference type="OrthoDB" id="9805904at2"/>
<dbReference type="InterPro" id="IPR036291">
    <property type="entry name" value="NAD(P)-bd_dom_sf"/>
</dbReference>
<dbReference type="Proteomes" id="UP000235701">
    <property type="component" value="Unassembled WGS sequence"/>
</dbReference>
<keyword evidence="2" id="KW-0560">Oxidoreductase</keyword>